<dbReference type="PROSITE" id="PS00346">
    <property type="entry name" value="ETS_DOMAIN_2"/>
    <property type="match status" value="1"/>
</dbReference>
<proteinExistence type="inferred from homology"/>
<comment type="caution">
    <text evidence="6">The sequence shown here is derived from an EMBL/GenBank/DDBJ whole genome shotgun (WGS) entry which is preliminary data.</text>
</comment>
<comment type="subcellular location">
    <subcellularLocation>
        <location evidence="3">Nucleus</location>
    </subcellularLocation>
</comment>
<dbReference type="PROSITE" id="PS50061">
    <property type="entry name" value="ETS_DOMAIN_3"/>
    <property type="match status" value="1"/>
</dbReference>
<dbReference type="OrthoDB" id="10067219at2759"/>
<dbReference type="InterPro" id="IPR000418">
    <property type="entry name" value="Ets_dom"/>
</dbReference>
<dbReference type="GO" id="GO:0005634">
    <property type="term" value="C:nucleus"/>
    <property type="evidence" value="ECO:0007669"/>
    <property type="project" value="UniProtKB-SubCell"/>
</dbReference>
<accession>A0A8T3DET3</accession>
<dbReference type="SMART" id="SM00413">
    <property type="entry name" value="ETS"/>
    <property type="match status" value="1"/>
</dbReference>
<dbReference type="InterPro" id="IPR036390">
    <property type="entry name" value="WH_DNA-bd_sf"/>
</dbReference>
<evidence type="ECO:0000256" key="2">
    <source>
        <dbReference type="ARBA" id="ARBA00023125"/>
    </source>
</evidence>
<evidence type="ECO:0000313" key="7">
    <source>
        <dbReference type="Proteomes" id="UP000829720"/>
    </source>
</evidence>
<dbReference type="EMBL" id="JAERUA010000010">
    <property type="protein sequence ID" value="KAI1894792.1"/>
    <property type="molecule type" value="Genomic_DNA"/>
</dbReference>
<dbReference type="FunFam" id="1.10.10.10:FF:000347">
    <property type="entry name" value="Ets variant 2"/>
    <property type="match status" value="1"/>
</dbReference>
<dbReference type="PANTHER" id="PTHR11849">
    <property type="entry name" value="ETS"/>
    <property type="match status" value="1"/>
</dbReference>
<evidence type="ECO:0000259" key="5">
    <source>
        <dbReference type="PROSITE" id="PS50061"/>
    </source>
</evidence>
<dbReference type="GO" id="GO:0043565">
    <property type="term" value="F:sequence-specific DNA binding"/>
    <property type="evidence" value="ECO:0007669"/>
    <property type="project" value="InterPro"/>
</dbReference>
<protein>
    <recommendedName>
        <fullName evidence="5">ETS domain-containing protein</fullName>
    </recommendedName>
</protein>
<sequence length="391" mass="43223">MDEPLYNCRVLEGKRHRNSTSEPRTATTSYILRTAGIIRSTQTDRGKIKGKMEMYQSGYYIEDFRPQEVPAGLDFGTYDFSGEDLSFLSDSSGSGQHSYTEAYGENHKNIQPYGSKASSSDSGLFNLDAYHEFNGWSVYSNGAAGVDQSQIGFQESNQTYQDLLPSCPPSQGGQFSSAAAESHSLSMPGKVCNQGVAPSTATLEQLGDSERSYVHQNGALFEPSDQYCPRVAKRKNTHSQKSDLDGDTTGMSAYTGSGPIQLWQFLLELLLDSACRPFITWTGDGWEFKMSDPAEVAKRWGQCKNKPKMNYEKLSRGLRYYYHKNIIHKTAGKRYVYRFVCDVQGMLGKTAGEVLASLNISPVGAGSSPQYLTPSTPSKAPKDKTDSWLTQ</sequence>
<dbReference type="InterPro" id="IPR036388">
    <property type="entry name" value="WH-like_DNA-bd_sf"/>
</dbReference>
<feature type="domain" description="ETS" evidence="5">
    <location>
        <begin position="260"/>
        <end position="340"/>
    </location>
</feature>
<feature type="region of interest" description="Disordered" evidence="4">
    <location>
        <begin position="368"/>
        <end position="391"/>
    </location>
</feature>
<dbReference type="SUPFAM" id="SSF46785">
    <property type="entry name" value="Winged helix' DNA-binding domain"/>
    <property type="match status" value="1"/>
</dbReference>
<organism evidence="6 7">
    <name type="scientific">Albula goreensis</name>
    <dbReference type="NCBI Taxonomy" id="1534307"/>
    <lineage>
        <taxon>Eukaryota</taxon>
        <taxon>Metazoa</taxon>
        <taxon>Chordata</taxon>
        <taxon>Craniata</taxon>
        <taxon>Vertebrata</taxon>
        <taxon>Euteleostomi</taxon>
        <taxon>Actinopterygii</taxon>
        <taxon>Neopterygii</taxon>
        <taxon>Teleostei</taxon>
        <taxon>Albuliformes</taxon>
        <taxon>Albulidae</taxon>
        <taxon>Albula</taxon>
    </lineage>
</organism>
<dbReference type="PRINTS" id="PR00454">
    <property type="entry name" value="ETSDOMAIN"/>
</dbReference>
<gene>
    <name evidence="6" type="ORF">AGOR_G00119390</name>
</gene>
<keyword evidence="2 3" id="KW-0238">DNA-binding</keyword>
<dbReference type="Proteomes" id="UP000829720">
    <property type="component" value="Unassembled WGS sequence"/>
</dbReference>
<evidence type="ECO:0000256" key="3">
    <source>
        <dbReference type="RuleBase" id="RU004019"/>
    </source>
</evidence>
<dbReference type="Gene3D" id="1.10.10.10">
    <property type="entry name" value="Winged helix-like DNA-binding domain superfamily/Winged helix DNA-binding domain"/>
    <property type="match status" value="1"/>
</dbReference>
<dbReference type="GO" id="GO:0000981">
    <property type="term" value="F:DNA-binding transcription factor activity, RNA polymerase II-specific"/>
    <property type="evidence" value="ECO:0007669"/>
    <property type="project" value="TreeGrafter"/>
</dbReference>
<comment type="similarity">
    <text evidence="1 3">Belongs to the ETS family.</text>
</comment>
<feature type="compositionally biased region" description="Basic and acidic residues" evidence="4">
    <location>
        <begin position="380"/>
        <end position="391"/>
    </location>
</feature>
<evidence type="ECO:0000313" key="6">
    <source>
        <dbReference type="EMBL" id="KAI1894792.1"/>
    </source>
</evidence>
<keyword evidence="3" id="KW-0539">Nucleus</keyword>
<dbReference type="PROSITE" id="PS00345">
    <property type="entry name" value="ETS_DOMAIN_1"/>
    <property type="match status" value="1"/>
</dbReference>
<dbReference type="GO" id="GO:0030154">
    <property type="term" value="P:cell differentiation"/>
    <property type="evidence" value="ECO:0007669"/>
    <property type="project" value="TreeGrafter"/>
</dbReference>
<evidence type="ECO:0000256" key="4">
    <source>
        <dbReference type="SAM" id="MobiDB-lite"/>
    </source>
</evidence>
<keyword evidence="7" id="KW-1185">Reference proteome</keyword>
<dbReference type="InterPro" id="IPR046328">
    <property type="entry name" value="ETS_fam"/>
</dbReference>
<dbReference type="PANTHER" id="PTHR11849:SF312">
    <property type="entry name" value="ETS VARIANT TRANSCRIPTION FACTOR 2"/>
    <property type="match status" value="1"/>
</dbReference>
<evidence type="ECO:0000256" key="1">
    <source>
        <dbReference type="ARBA" id="ARBA00005562"/>
    </source>
</evidence>
<feature type="compositionally biased region" description="Polar residues" evidence="4">
    <location>
        <begin position="368"/>
        <end position="378"/>
    </location>
</feature>
<name>A0A8T3DET3_9TELE</name>
<reference evidence="6" key="1">
    <citation type="submission" date="2021-01" db="EMBL/GenBank/DDBJ databases">
        <authorList>
            <person name="Zahm M."/>
            <person name="Roques C."/>
            <person name="Cabau C."/>
            <person name="Klopp C."/>
            <person name="Donnadieu C."/>
            <person name="Jouanno E."/>
            <person name="Lampietro C."/>
            <person name="Louis A."/>
            <person name="Herpin A."/>
            <person name="Echchiki A."/>
            <person name="Berthelot C."/>
            <person name="Parey E."/>
            <person name="Roest-Crollius H."/>
            <person name="Braasch I."/>
            <person name="Postlethwait J."/>
            <person name="Bobe J."/>
            <person name="Montfort J."/>
            <person name="Bouchez O."/>
            <person name="Begum T."/>
            <person name="Mejri S."/>
            <person name="Adams A."/>
            <person name="Chen W.-J."/>
            <person name="Guiguen Y."/>
        </authorList>
    </citation>
    <scope>NUCLEOTIDE SEQUENCE</scope>
    <source>
        <tissue evidence="6">Blood</tissue>
    </source>
</reference>
<dbReference type="AlphaFoldDB" id="A0A8T3DET3"/>
<dbReference type="Pfam" id="PF00178">
    <property type="entry name" value="Ets"/>
    <property type="match status" value="1"/>
</dbReference>